<evidence type="ECO:0000256" key="8">
    <source>
        <dbReference type="ARBA" id="ARBA00066708"/>
    </source>
</evidence>
<proteinExistence type="inferred from homology"/>
<dbReference type="InterPro" id="IPR026992">
    <property type="entry name" value="DIOX_N"/>
</dbReference>
<reference evidence="12" key="1">
    <citation type="journal article" date="2017" name="Nat. Commun.">
        <title>The asparagus genome sheds light on the origin and evolution of a young Y chromosome.</title>
        <authorList>
            <person name="Harkess A."/>
            <person name="Zhou J."/>
            <person name="Xu C."/>
            <person name="Bowers J.E."/>
            <person name="Van der Hulst R."/>
            <person name="Ayyampalayam S."/>
            <person name="Mercati F."/>
            <person name="Riccardi P."/>
            <person name="McKain M.R."/>
            <person name="Kakrana A."/>
            <person name="Tang H."/>
            <person name="Ray J."/>
            <person name="Groenendijk J."/>
            <person name="Arikit S."/>
            <person name="Mathioni S.M."/>
            <person name="Nakano M."/>
            <person name="Shan H."/>
            <person name="Telgmann-Rauber A."/>
            <person name="Kanno A."/>
            <person name="Yue Z."/>
            <person name="Chen H."/>
            <person name="Li W."/>
            <person name="Chen Y."/>
            <person name="Xu X."/>
            <person name="Zhang Y."/>
            <person name="Luo S."/>
            <person name="Chen H."/>
            <person name="Gao J."/>
            <person name="Mao Z."/>
            <person name="Pires J.C."/>
            <person name="Luo M."/>
            <person name="Kudrna D."/>
            <person name="Wing R.A."/>
            <person name="Meyers B.C."/>
            <person name="Yi K."/>
            <person name="Kong H."/>
            <person name="Lavrijsen P."/>
            <person name="Sunseri F."/>
            <person name="Falavigna A."/>
            <person name="Ye Y."/>
            <person name="Leebens-Mack J.H."/>
            <person name="Chen G."/>
        </authorList>
    </citation>
    <scope>NUCLEOTIDE SEQUENCE [LARGE SCALE GENOMIC DNA]</scope>
    <source>
        <strain evidence="12">cv. DH0086</strain>
    </source>
</reference>
<keyword evidence="2 9" id="KW-0479">Metal-binding</keyword>
<dbReference type="SUPFAM" id="SSF51197">
    <property type="entry name" value="Clavaminate synthase-like"/>
    <property type="match status" value="1"/>
</dbReference>
<dbReference type="Proteomes" id="UP000243459">
    <property type="component" value="Chromosome 2"/>
</dbReference>
<keyword evidence="12" id="KW-1185">Reference proteome</keyword>
<comment type="catalytic activity">
    <reaction evidence="6">
        <text>gibberellin A1 + 2-oxoglutarate + O2 = gibberellin A8 + succinate + CO2</text>
        <dbReference type="Rhea" id="RHEA:15005"/>
        <dbReference type="ChEBI" id="CHEBI:15379"/>
        <dbReference type="ChEBI" id="CHEBI:16526"/>
        <dbReference type="ChEBI" id="CHEBI:16810"/>
        <dbReference type="ChEBI" id="CHEBI:30031"/>
        <dbReference type="ChEBI" id="CHEBI:58524"/>
        <dbReference type="ChEBI" id="CHEBI:58594"/>
        <dbReference type="EC" id="1.14.11.13"/>
    </reaction>
</comment>
<evidence type="ECO:0000256" key="5">
    <source>
        <dbReference type="ARBA" id="ARBA00023004"/>
    </source>
</evidence>
<evidence type="ECO:0000256" key="6">
    <source>
        <dbReference type="ARBA" id="ARBA00052204"/>
    </source>
</evidence>
<dbReference type="PANTHER" id="PTHR47990">
    <property type="entry name" value="2-OXOGLUTARATE (2OG) AND FE(II)-DEPENDENT OXYGENASE SUPERFAMILY PROTEIN-RELATED"/>
    <property type="match status" value="1"/>
</dbReference>
<evidence type="ECO:0000313" key="12">
    <source>
        <dbReference type="Proteomes" id="UP000243459"/>
    </source>
</evidence>
<dbReference type="Gene3D" id="2.60.120.330">
    <property type="entry name" value="B-lactam Antibiotic, Isopenicillin N Synthase, Chain"/>
    <property type="match status" value="1"/>
</dbReference>
<evidence type="ECO:0000256" key="9">
    <source>
        <dbReference type="RuleBase" id="RU003682"/>
    </source>
</evidence>
<dbReference type="Pfam" id="PF03171">
    <property type="entry name" value="2OG-FeII_Oxy"/>
    <property type="match status" value="1"/>
</dbReference>
<dbReference type="PROSITE" id="PS51471">
    <property type="entry name" value="FE2OG_OXY"/>
    <property type="match status" value="1"/>
</dbReference>
<dbReference type="Pfam" id="PF14226">
    <property type="entry name" value="DIOX_N"/>
    <property type="match status" value="1"/>
</dbReference>
<dbReference type="GO" id="GO:0009685">
    <property type="term" value="P:gibberellin metabolic process"/>
    <property type="evidence" value="ECO:0007669"/>
    <property type="project" value="EnsemblPlants"/>
</dbReference>
<evidence type="ECO:0000256" key="1">
    <source>
        <dbReference type="ARBA" id="ARBA00001961"/>
    </source>
</evidence>
<organism evidence="11 12">
    <name type="scientific">Asparagus officinalis</name>
    <name type="common">Garden asparagus</name>
    <dbReference type="NCBI Taxonomy" id="4686"/>
    <lineage>
        <taxon>Eukaryota</taxon>
        <taxon>Viridiplantae</taxon>
        <taxon>Streptophyta</taxon>
        <taxon>Embryophyta</taxon>
        <taxon>Tracheophyta</taxon>
        <taxon>Spermatophyta</taxon>
        <taxon>Magnoliopsida</taxon>
        <taxon>Liliopsida</taxon>
        <taxon>Asparagales</taxon>
        <taxon>Asparagaceae</taxon>
        <taxon>Asparagoideae</taxon>
        <taxon>Asparagus</taxon>
    </lineage>
</organism>
<protein>
    <recommendedName>
        <fullName evidence="8">gibberellin 2beta-dioxygenase</fullName>
        <ecNumber evidence="8">1.14.11.13</ecNumber>
    </recommendedName>
</protein>
<evidence type="ECO:0000313" key="11">
    <source>
        <dbReference type="EMBL" id="ONK78771.1"/>
    </source>
</evidence>
<dbReference type="Gramene" id="ONK78771">
    <property type="protein sequence ID" value="ONK78771"/>
    <property type="gene ID" value="A4U43_C02F22240"/>
</dbReference>
<feature type="domain" description="Fe2OG dioxygenase" evidence="10">
    <location>
        <begin position="190"/>
        <end position="304"/>
    </location>
</feature>
<name>A0A5P1FPZ5_ASPOF</name>
<accession>A0A5P1FPZ5</accession>
<comment type="similarity">
    <text evidence="7">Belongs to the iron/ascorbate-dependent oxidoreductase family. GA2OX subfamily.</text>
</comment>
<dbReference type="EC" id="1.14.11.13" evidence="8"/>
<sequence length="365" mass="41301">MSNTLKLFLPFELKLLPSLNKMVVSSLNPVSNDKILHPSIPVIDMSWRRDLVLNLMVRACEEFGFFKLINHGVPKGIIANMENEGKEFFSLPIDEKKKAGPPNPLGYGIRNIGRNGDTGELEYLLLHTNPNSISQRARSICKKDPSKFSGVLDEYVDAVKRLACEILDMLGEGLGVKDKWAFSRLLRDKDSDSLIRMNHYPPYHNTAGSKDGKGSNNCRIGFGEHSDPQIISVLRSNDVEGLQILSSSTNGDVWVPVVPDPSAFFVNVGDTLEALTNGRFISVRHRAMANSYTSRYSMIYFGAPPLHEWISPLPEMITPSTPRRYKSFTWAEYKKIMYSLRLSHNRLSLFQMDDDEERTDMISWL</sequence>
<dbReference type="InterPro" id="IPR050231">
    <property type="entry name" value="Iron_ascorbate_oxido_reductase"/>
</dbReference>
<keyword evidence="3" id="KW-0223">Dioxygenase</keyword>
<evidence type="ECO:0000256" key="7">
    <source>
        <dbReference type="ARBA" id="ARBA00061282"/>
    </source>
</evidence>
<keyword evidence="5 9" id="KW-0408">Iron</keyword>
<dbReference type="PRINTS" id="PR00682">
    <property type="entry name" value="IPNSYNTHASE"/>
</dbReference>
<dbReference type="GO" id="GO:0046872">
    <property type="term" value="F:metal ion binding"/>
    <property type="evidence" value="ECO:0007669"/>
    <property type="project" value="UniProtKB-KW"/>
</dbReference>
<dbReference type="GO" id="GO:0016707">
    <property type="term" value="F:gibberellin 3-beta-dioxygenase activity"/>
    <property type="evidence" value="ECO:0007669"/>
    <property type="project" value="EnsemblPlants"/>
</dbReference>
<dbReference type="InterPro" id="IPR044861">
    <property type="entry name" value="IPNS-like_FE2OG_OXY"/>
</dbReference>
<evidence type="ECO:0000256" key="3">
    <source>
        <dbReference type="ARBA" id="ARBA00022964"/>
    </source>
</evidence>
<keyword evidence="4 9" id="KW-0560">Oxidoreductase</keyword>
<dbReference type="GO" id="GO:0045543">
    <property type="term" value="F:gibberellin 2-beta-dioxygenase activity"/>
    <property type="evidence" value="ECO:0007669"/>
    <property type="project" value="UniProtKB-EC"/>
</dbReference>
<evidence type="ECO:0000256" key="4">
    <source>
        <dbReference type="ARBA" id="ARBA00023002"/>
    </source>
</evidence>
<evidence type="ECO:0000259" key="10">
    <source>
        <dbReference type="PROSITE" id="PS51471"/>
    </source>
</evidence>
<dbReference type="EMBL" id="CM007382">
    <property type="protein sequence ID" value="ONK78771.1"/>
    <property type="molecule type" value="Genomic_DNA"/>
</dbReference>
<dbReference type="InterPro" id="IPR027443">
    <property type="entry name" value="IPNS-like_sf"/>
</dbReference>
<dbReference type="FunFam" id="2.60.120.330:FF:000025">
    <property type="entry name" value="Gibberellin 2-beta-dioxygenase 2"/>
    <property type="match status" value="1"/>
</dbReference>
<gene>
    <name evidence="11" type="ORF">A4U43_C02F22240</name>
</gene>
<evidence type="ECO:0000256" key="2">
    <source>
        <dbReference type="ARBA" id="ARBA00022723"/>
    </source>
</evidence>
<dbReference type="OMA" id="NWWITPL"/>
<comment type="cofactor">
    <cofactor evidence="1">
        <name>L-ascorbate</name>
        <dbReference type="ChEBI" id="CHEBI:38290"/>
    </cofactor>
</comment>
<dbReference type="AlphaFoldDB" id="A0A5P1FPZ5"/>
<dbReference type="InterPro" id="IPR005123">
    <property type="entry name" value="Oxoglu/Fe-dep_dioxygenase_dom"/>
</dbReference>